<dbReference type="PRINTS" id="PR00359">
    <property type="entry name" value="BP450"/>
</dbReference>
<dbReference type="PANTHER" id="PTHR46696:SF1">
    <property type="entry name" value="CYTOCHROME P450 YJIB-RELATED"/>
    <property type="match status" value="1"/>
</dbReference>
<dbReference type="InterPro" id="IPR036396">
    <property type="entry name" value="Cyt_P450_sf"/>
</dbReference>
<dbReference type="Proteomes" id="UP001499993">
    <property type="component" value="Unassembled WGS sequence"/>
</dbReference>
<gene>
    <name evidence="2" type="ORF">GCM10023224_16060</name>
</gene>
<protein>
    <submittedName>
        <fullName evidence="2">Cytochrome P450</fullName>
    </submittedName>
</protein>
<dbReference type="Pfam" id="PF00067">
    <property type="entry name" value="p450"/>
    <property type="match status" value="2"/>
</dbReference>
<comment type="caution">
    <text evidence="2">The sequence shown here is derived from an EMBL/GenBank/DDBJ whole genome shotgun (WGS) entry which is preliminary data.</text>
</comment>
<dbReference type="EMBL" id="BAABIK010000006">
    <property type="protein sequence ID" value="GAA4936034.1"/>
    <property type="molecule type" value="Genomic_DNA"/>
</dbReference>
<accession>A0ABP9GB13</accession>
<dbReference type="SUPFAM" id="SSF48264">
    <property type="entry name" value="Cytochrome P450"/>
    <property type="match status" value="1"/>
</dbReference>
<dbReference type="PRINTS" id="PR00385">
    <property type="entry name" value="P450"/>
</dbReference>
<organism evidence="2 3">
    <name type="scientific">Streptomonospora halophila</name>
    <dbReference type="NCBI Taxonomy" id="427369"/>
    <lineage>
        <taxon>Bacteria</taxon>
        <taxon>Bacillati</taxon>
        <taxon>Actinomycetota</taxon>
        <taxon>Actinomycetes</taxon>
        <taxon>Streptosporangiales</taxon>
        <taxon>Nocardiopsidaceae</taxon>
        <taxon>Streptomonospora</taxon>
    </lineage>
</organism>
<keyword evidence="3" id="KW-1185">Reference proteome</keyword>
<evidence type="ECO:0000313" key="3">
    <source>
        <dbReference type="Proteomes" id="UP001499993"/>
    </source>
</evidence>
<name>A0ABP9GB13_9ACTN</name>
<dbReference type="InterPro" id="IPR001128">
    <property type="entry name" value="Cyt_P450"/>
</dbReference>
<sequence>MVVADLQVWALTHGAQLRAALVDGRFRRNWRAWSALAQGAVPADHPVAAMVGLDNMLTADGADHRRLRGLISQAFTPGRIGALRPAICGRAEKLVEELALAAGPVDVKAAFAYPLSQQVFGDLFGIGETDHGRIRAMVDTAFSTAPPDEVRAMRAEVDAYLDEVIAAKQDMPGSDVVSALIGAREGGERLSTRELRDTLWLLLTAGYETTASALANGIETLLGSPEQLARLCAGEAAWLAAVEEILRAATSVATLPFLFASEDVTVAGHTIAAGEAVLLCYLAANRDPARYGEAQALDLGAMRPRHLGLGHGPHVCLGAALARAELEIGLSTLFARFPRARRVEPAPPRLGSVFINSPAALPVHLEPAAA</sequence>
<dbReference type="Gene3D" id="1.10.630.10">
    <property type="entry name" value="Cytochrome P450"/>
    <property type="match status" value="1"/>
</dbReference>
<comment type="similarity">
    <text evidence="1">Belongs to the cytochrome P450 family.</text>
</comment>
<proteinExistence type="inferred from homology"/>
<evidence type="ECO:0000313" key="2">
    <source>
        <dbReference type="EMBL" id="GAA4936034.1"/>
    </source>
</evidence>
<evidence type="ECO:0000256" key="1">
    <source>
        <dbReference type="ARBA" id="ARBA00010617"/>
    </source>
</evidence>
<dbReference type="PANTHER" id="PTHR46696">
    <property type="entry name" value="P450, PUTATIVE (EUROFUNG)-RELATED"/>
    <property type="match status" value="1"/>
</dbReference>
<dbReference type="InterPro" id="IPR002397">
    <property type="entry name" value="Cyt_P450_B"/>
</dbReference>
<reference evidence="3" key="1">
    <citation type="journal article" date="2019" name="Int. J. Syst. Evol. Microbiol.">
        <title>The Global Catalogue of Microorganisms (GCM) 10K type strain sequencing project: providing services to taxonomists for standard genome sequencing and annotation.</title>
        <authorList>
            <consortium name="The Broad Institute Genomics Platform"/>
            <consortium name="The Broad Institute Genome Sequencing Center for Infectious Disease"/>
            <person name="Wu L."/>
            <person name="Ma J."/>
        </authorList>
    </citation>
    <scope>NUCLEOTIDE SEQUENCE [LARGE SCALE GENOMIC DNA]</scope>
    <source>
        <strain evidence="3">JCM 18123</strain>
    </source>
</reference>